<evidence type="ECO:0000313" key="2">
    <source>
        <dbReference type="Proteomes" id="UP000321150"/>
    </source>
</evidence>
<dbReference type="OrthoDB" id="1268103at2"/>
<evidence type="ECO:0000313" key="1">
    <source>
        <dbReference type="EMBL" id="GEN73760.1"/>
    </source>
</evidence>
<reference evidence="1 2" key="1">
    <citation type="submission" date="2019-07" db="EMBL/GenBank/DDBJ databases">
        <title>Whole genome shotgun sequence of Chryseobacterium lathyri NBRC 105250.</title>
        <authorList>
            <person name="Hosoyama A."/>
            <person name="Uohara A."/>
            <person name="Ohji S."/>
            <person name="Ichikawa N."/>
        </authorList>
    </citation>
    <scope>NUCLEOTIDE SEQUENCE [LARGE SCALE GENOMIC DNA]</scope>
    <source>
        <strain evidence="1 2">NBRC 105250</strain>
    </source>
</reference>
<organism evidence="1 2">
    <name type="scientific">Chryseobacterium lathyri</name>
    <dbReference type="NCBI Taxonomy" id="395933"/>
    <lineage>
        <taxon>Bacteria</taxon>
        <taxon>Pseudomonadati</taxon>
        <taxon>Bacteroidota</taxon>
        <taxon>Flavobacteriia</taxon>
        <taxon>Flavobacteriales</taxon>
        <taxon>Weeksellaceae</taxon>
        <taxon>Chryseobacterium group</taxon>
        <taxon>Chryseobacterium</taxon>
    </lineage>
</organism>
<name>A0A511YEZ1_9FLAO</name>
<protein>
    <submittedName>
        <fullName evidence="1">Uncharacterized protein</fullName>
    </submittedName>
</protein>
<gene>
    <name evidence="1" type="ORF">CLA01_38320</name>
</gene>
<comment type="caution">
    <text evidence="1">The sequence shown here is derived from an EMBL/GenBank/DDBJ whole genome shotgun (WGS) entry which is preliminary data.</text>
</comment>
<sequence>MKTLKEKMKDWTDIDIAMHEIALKLELIPEDNFPKFKSYYWSGTEKSKALKNILYELTNIGFLDFNSDENIVKVNQEFCFEK</sequence>
<dbReference type="EMBL" id="BJYI01000020">
    <property type="protein sequence ID" value="GEN73760.1"/>
    <property type="molecule type" value="Genomic_DNA"/>
</dbReference>
<dbReference type="Proteomes" id="UP000321150">
    <property type="component" value="Unassembled WGS sequence"/>
</dbReference>
<dbReference type="RefSeq" id="WP_111960601.1">
    <property type="nucleotide sequence ID" value="NZ_BJYI01000020.1"/>
</dbReference>
<accession>A0A511YEZ1</accession>
<proteinExistence type="predicted"/>
<dbReference type="AlphaFoldDB" id="A0A511YEZ1"/>